<name>A0AA36BL28_OCTVU</name>
<dbReference type="InterPro" id="IPR011989">
    <property type="entry name" value="ARM-like"/>
</dbReference>
<dbReference type="AlphaFoldDB" id="A0AA36BL28"/>
<gene>
    <name evidence="2" type="ORF">OCTVUL_1B004834</name>
</gene>
<evidence type="ECO:0000313" key="2">
    <source>
        <dbReference type="EMBL" id="CAI9735476.1"/>
    </source>
</evidence>
<feature type="region of interest" description="Disordered" evidence="1">
    <location>
        <begin position="77"/>
        <end position="96"/>
    </location>
</feature>
<reference evidence="2" key="1">
    <citation type="submission" date="2023-08" db="EMBL/GenBank/DDBJ databases">
        <authorList>
            <person name="Alioto T."/>
            <person name="Alioto T."/>
            <person name="Gomez Garrido J."/>
        </authorList>
    </citation>
    <scope>NUCLEOTIDE SEQUENCE</scope>
</reference>
<organism evidence="2 3">
    <name type="scientific">Octopus vulgaris</name>
    <name type="common">Common octopus</name>
    <dbReference type="NCBI Taxonomy" id="6645"/>
    <lineage>
        <taxon>Eukaryota</taxon>
        <taxon>Metazoa</taxon>
        <taxon>Spiralia</taxon>
        <taxon>Lophotrochozoa</taxon>
        <taxon>Mollusca</taxon>
        <taxon>Cephalopoda</taxon>
        <taxon>Coleoidea</taxon>
        <taxon>Octopodiformes</taxon>
        <taxon>Octopoda</taxon>
        <taxon>Incirrata</taxon>
        <taxon>Octopodidae</taxon>
        <taxon>Octopus</taxon>
    </lineage>
</organism>
<dbReference type="Proteomes" id="UP001162480">
    <property type="component" value="Chromosome 17"/>
</dbReference>
<accession>A0AA36BL28</accession>
<sequence>MQNKVIELLPKEELETSLTEIVPGLLKSYDDSESTVRKASVFCLVSIYMAVGDNLRPYLSQLNYSKMKLLKLYIKRAQSQKDGSKGSKSPLASADT</sequence>
<dbReference type="Gene3D" id="1.25.10.10">
    <property type="entry name" value="Leucine-rich Repeat Variant"/>
    <property type="match status" value="1"/>
</dbReference>
<proteinExistence type="predicted"/>
<evidence type="ECO:0000313" key="3">
    <source>
        <dbReference type="Proteomes" id="UP001162480"/>
    </source>
</evidence>
<protein>
    <submittedName>
        <fullName evidence="2">CLIP-associating protein 1-B isoform X19</fullName>
    </submittedName>
</protein>
<evidence type="ECO:0000256" key="1">
    <source>
        <dbReference type="SAM" id="MobiDB-lite"/>
    </source>
</evidence>
<keyword evidence="3" id="KW-1185">Reference proteome</keyword>
<dbReference type="EMBL" id="OX597830">
    <property type="protein sequence ID" value="CAI9735476.1"/>
    <property type="molecule type" value="Genomic_DNA"/>
</dbReference>
<dbReference type="SUPFAM" id="SSF48371">
    <property type="entry name" value="ARM repeat"/>
    <property type="match status" value="1"/>
</dbReference>
<dbReference type="InterPro" id="IPR016024">
    <property type="entry name" value="ARM-type_fold"/>
</dbReference>